<reference evidence="3" key="1">
    <citation type="journal article" date="2017" name="Nat. Commun.">
        <title>The North American bullfrog draft genome provides insight into hormonal regulation of long noncoding RNA.</title>
        <authorList>
            <person name="Hammond S.A."/>
            <person name="Warren R.L."/>
            <person name="Vandervalk B.P."/>
            <person name="Kucuk E."/>
            <person name="Khan H."/>
            <person name="Gibb E.A."/>
            <person name="Pandoh P."/>
            <person name="Kirk H."/>
            <person name="Zhao Y."/>
            <person name="Jones M."/>
            <person name="Mungall A.J."/>
            <person name="Coope R."/>
            <person name="Pleasance S."/>
            <person name="Moore R.A."/>
            <person name="Holt R.A."/>
            <person name="Round J.M."/>
            <person name="Ohora S."/>
            <person name="Walle B.V."/>
            <person name="Veldhoen N."/>
            <person name="Helbing C.C."/>
            <person name="Birol I."/>
        </authorList>
    </citation>
    <scope>NUCLEOTIDE SEQUENCE [LARGE SCALE GENOMIC DNA]</scope>
</reference>
<accession>A0A2G9R3B5</accession>
<feature type="chain" id="PRO_5013970524" description="Secreted protein" evidence="1">
    <location>
        <begin position="25"/>
        <end position="65"/>
    </location>
</feature>
<dbReference type="Proteomes" id="UP000228934">
    <property type="component" value="Unassembled WGS sequence"/>
</dbReference>
<evidence type="ECO:0000313" key="3">
    <source>
        <dbReference type="Proteomes" id="UP000228934"/>
    </source>
</evidence>
<evidence type="ECO:0000256" key="1">
    <source>
        <dbReference type="SAM" id="SignalP"/>
    </source>
</evidence>
<dbReference type="EMBL" id="KV947963">
    <property type="protein sequence ID" value="PIO22380.1"/>
    <property type="molecule type" value="Genomic_DNA"/>
</dbReference>
<sequence length="65" mass="7814">MHMFAKRATTRVLMLYILKSLTSCGTLKTCTRSHCHKKTEWHGCMMINWITERFLDFPQYIQPFM</sequence>
<keyword evidence="1" id="KW-0732">Signal</keyword>
<name>A0A2G9R3B5_AQUCT</name>
<protein>
    <recommendedName>
        <fullName evidence="4">Secreted protein</fullName>
    </recommendedName>
</protein>
<evidence type="ECO:0000313" key="2">
    <source>
        <dbReference type="EMBL" id="PIO22380.1"/>
    </source>
</evidence>
<dbReference type="AlphaFoldDB" id="A0A2G9R3B5"/>
<evidence type="ECO:0008006" key="4">
    <source>
        <dbReference type="Google" id="ProtNLM"/>
    </source>
</evidence>
<feature type="signal peptide" evidence="1">
    <location>
        <begin position="1"/>
        <end position="24"/>
    </location>
</feature>
<organism evidence="2 3">
    <name type="scientific">Aquarana catesbeiana</name>
    <name type="common">American bullfrog</name>
    <name type="synonym">Rana catesbeiana</name>
    <dbReference type="NCBI Taxonomy" id="8400"/>
    <lineage>
        <taxon>Eukaryota</taxon>
        <taxon>Metazoa</taxon>
        <taxon>Chordata</taxon>
        <taxon>Craniata</taxon>
        <taxon>Vertebrata</taxon>
        <taxon>Euteleostomi</taxon>
        <taxon>Amphibia</taxon>
        <taxon>Batrachia</taxon>
        <taxon>Anura</taxon>
        <taxon>Neobatrachia</taxon>
        <taxon>Ranoidea</taxon>
        <taxon>Ranidae</taxon>
        <taxon>Aquarana</taxon>
    </lineage>
</organism>
<gene>
    <name evidence="2" type="ORF">AB205_0122070</name>
</gene>
<keyword evidence="3" id="KW-1185">Reference proteome</keyword>
<proteinExistence type="predicted"/>